<evidence type="ECO:0000313" key="6">
    <source>
        <dbReference type="EMBL" id="MBD3943608.1"/>
    </source>
</evidence>
<keyword evidence="4 5" id="KW-0732">Signal</keyword>
<protein>
    <submittedName>
        <fullName evidence="6">Carbohydrate ABC transporter, N-acetylglucosamine/diacetylchitobiose-binding protein</fullName>
    </submittedName>
</protein>
<keyword evidence="7" id="KW-1185">Reference proteome</keyword>
<evidence type="ECO:0000256" key="1">
    <source>
        <dbReference type="ARBA" id="ARBA00004196"/>
    </source>
</evidence>
<reference evidence="6 7" key="1">
    <citation type="submission" date="2020-09" db="EMBL/GenBank/DDBJ databases">
        <title>Isolation and identification of active actinomycetes.</title>
        <authorList>
            <person name="Li X."/>
        </authorList>
    </citation>
    <scope>NUCLEOTIDE SEQUENCE [LARGE SCALE GENOMIC DNA]</scope>
    <source>
        <strain evidence="6 7">NEAU-LLC</strain>
    </source>
</reference>
<accession>A0ABR8NSJ8</accession>
<dbReference type="SUPFAM" id="SSF53850">
    <property type="entry name" value="Periplasmic binding protein-like II"/>
    <property type="match status" value="1"/>
</dbReference>
<dbReference type="RefSeq" id="WP_191173208.1">
    <property type="nucleotide sequence ID" value="NZ_JACXZS010000014.1"/>
</dbReference>
<evidence type="ECO:0000256" key="3">
    <source>
        <dbReference type="ARBA" id="ARBA00022448"/>
    </source>
</evidence>
<gene>
    <name evidence="6" type="primary">ngcE</name>
    <name evidence="6" type="ORF">IF188_18100</name>
</gene>
<evidence type="ECO:0000313" key="7">
    <source>
        <dbReference type="Proteomes" id="UP000598426"/>
    </source>
</evidence>
<name>A0ABR8NSJ8_9MICO</name>
<sequence>MSRPSRRTALNAGIVAVALGLVLAGCAGPDQAQTSDGTASADNPFGVAANTKVDVVVFDGGYGTEYAEFAAGLVEDQIGDGVTVEISPTNNLSQALQPRFVGGTPPDTFTNDGADAIPITSIQDQLEDLSDFWNTKNYDGVKITDAVFPGVKDVGEYDGSYLNANYVMTLFSLWYSRSLFEEKGWNPPATWAEMADLCTAAKADGKYLFTFGKEAAVYYQWLVLDSAIKQGGFDVINDISNLEPGAWSNPDVKAVLAELQSLISDGCFVPGGAGTQFTQAQAQWSNDQEALFYYSGSWIESEMKEATADGFEMTAWPAPLLNDESALPFEAAQAGPAIPWSVPKAAASTAGGKEFLRALFSKEAASKFSELTLAPTVVKDTVPADGFGSTALASTMGVMENAGDDLFSWVPNSYSGYYGIQDAPYWVSFLAGDITAQELIDEEEKLSAAAAADDSKPKKEYDYGE</sequence>
<dbReference type="Pfam" id="PF01547">
    <property type="entry name" value="SBP_bac_1"/>
    <property type="match status" value="1"/>
</dbReference>
<organism evidence="6 7">
    <name type="scientific">Microbacterium helvum</name>
    <dbReference type="NCBI Taxonomy" id="2773713"/>
    <lineage>
        <taxon>Bacteria</taxon>
        <taxon>Bacillati</taxon>
        <taxon>Actinomycetota</taxon>
        <taxon>Actinomycetes</taxon>
        <taxon>Micrococcales</taxon>
        <taxon>Microbacteriaceae</taxon>
        <taxon>Microbacterium</taxon>
    </lineage>
</organism>
<evidence type="ECO:0000256" key="5">
    <source>
        <dbReference type="SAM" id="SignalP"/>
    </source>
</evidence>
<comment type="similarity">
    <text evidence="2">Belongs to the bacterial solute-binding protein 1 family.</text>
</comment>
<dbReference type="EMBL" id="JACXZS010000014">
    <property type="protein sequence ID" value="MBD3943608.1"/>
    <property type="molecule type" value="Genomic_DNA"/>
</dbReference>
<feature type="chain" id="PRO_5046265189" evidence="5">
    <location>
        <begin position="33"/>
        <end position="465"/>
    </location>
</feature>
<dbReference type="Proteomes" id="UP000598426">
    <property type="component" value="Unassembled WGS sequence"/>
</dbReference>
<comment type="caution">
    <text evidence="6">The sequence shown here is derived from an EMBL/GenBank/DDBJ whole genome shotgun (WGS) entry which is preliminary data.</text>
</comment>
<dbReference type="PROSITE" id="PS51318">
    <property type="entry name" value="TAT"/>
    <property type="match status" value="1"/>
</dbReference>
<dbReference type="InterPro" id="IPR050490">
    <property type="entry name" value="Bact_solute-bd_prot1"/>
</dbReference>
<dbReference type="PROSITE" id="PS51257">
    <property type="entry name" value="PROKAR_LIPOPROTEIN"/>
    <property type="match status" value="1"/>
</dbReference>
<dbReference type="NCBIfam" id="TIGR03851">
    <property type="entry name" value="chitin_NgcE"/>
    <property type="match status" value="1"/>
</dbReference>
<proteinExistence type="inferred from homology"/>
<dbReference type="InterPro" id="IPR006311">
    <property type="entry name" value="TAT_signal"/>
</dbReference>
<comment type="subcellular location">
    <subcellularLocation>
        <location evidence="1">Cell envelope</location>
    </subcellularLocation>
</comment>
<dbReference type="InterPro" id="IPR022386">
    <property type="entry name" value="Chitin_NgcE"/>
</dbReference>
<evidence type="ECO:0000256" key="2">
    <source>
        <dbReference type="ARBA" id="ARBA00008520"/>
    </source>
</evidence>
<dbReference type="PANTHER" id="PTHR43649:SF31">
    <property type="entry name" value="SN-GLYCEROL-3-PHOSPHATE-BINDING PERIPLASMIC PROTEIN UGPB"/>
    <property type="match status" value="1"/>
</dbReference>
<feature type="signal peptide" evidence="5">
    <location>
        <begin position="1"/>
        <end position="32"/>
    </location>
</feature>
<dbReference type="InterPro" id="IPR006059">
    <property type="entry name" value="SBP"/>
</dbReference>
<keyword evidence="3" id="KW-0813">Transport</keyword>
<dbReference type="Gene3D" id="3.40.190.10">
    <property type="entry name" value="Periplasmic binding protein-like II"/>
    <property type="match status" value="2"/>
</dbReference>
<dbReference type="PANTHER" id="PTHR43649">
    <property type="entry name" value="ARABINOSE-BINDING PROTEIN-RELATED"/>
    <property type="match status" value="1"/>
</dbReference>
<evidence type="ECO:0000256" key="4">
    <source>
        <dbReference type="ARBA" id="ARBA00022729"/>
    </source>
</evidence>